<dbReference type="Proteomes" id="UP001596472">
    <property type="component" value="Unassembled WGS sequence"/>
</dbReference>
<evidence type="ECO:0000313" key="3">
    <source>
        <dbReference type="Proteomes" id="UP001596472"/>
    </source>
</evidence>
<feature type="transmembrane region" description="Helical" evidence="1">
    <location>
        <begin position="56"/>
        <end position="77"/>
    </location>
</feature>
<reference evidence="3" key="1">
    <citation type="journal article" date="2019" name="Int. J. Syst. Evol. Microbiol.">
        <title>The Global Catalogue of Microorganisms (GCM) 10K type strain sequencing project: providing services to taxonomists for standard genome sequencing and annotation.</title>
        <authorList>
            <consortium name="The Broad Institute Genomics Platform"/>
            <consortium name="The Broad Institute Genome Sequencing Center for Infectious Disease"/>
            <person name="Wu L."/>
            <person name="Ma J."/>
        </authorList>
    </citation>
    <scope>NUCLEOTIDE SEQUENCE [LARGE SCALE GENOMIC DNA]</scope>
    <source>
        <strain evidence="3">CGMCC 4.1467</strain>
    </source>
</reference>
<proteinExistence type="predicted"/>
<organism evidence="2 3">
    <name type="scientific">Haloferula chungangensis</name>
    <dbReference type="NCBI Taxonomy" id="1048331"/>
    <lineage>
        <taxon>Bacteria</taxon>
        <taxon>Pseudomonadati</taxon>
        <taxon>Verrucomicrobiota</taxon>
        <taxon>Verrucomicrobiia</taxon>
        <taxon>Verrucomicrobiales</taxon>
        <taxon>Verrucomicrobiaceae</taxon>
        <taxon>Haloferula</taxon>
    </lineage>
</organism>
<evidence type="ECO:0000313" key="2">
    <source>
        <dbReference type="EMBL" id="MFC7339628.1"/>
    </source>
</evidence>
<keyword evidence="1" id="KW-1133">Transmembrane helix</keyword>
<dbReference type="RefSeq" id="WP_379716813.1">
    <property type="nucleotide sequence ID" value="NZ_JBHTBS010000025.1"/>
</dbReference>
<evidence type="ECO:0000256" key="1">
    <source>
        <dbReference type="SAM" id="Phobius"/>
    </source>
</evidence>
<gene>
    <name evidence="2" type="ORF">ACFQY0_20735</name>
</gene>
<comment type="caution">
    <text evidence="2">The sequence shown here is derived from an EMBL/GenBank/DDBJ whole genome shotgun (WGS) entry which is preliminary data.</text>
</comment>
<keyword evidence="3" id="KW-1185">Reference proteome</keyword>
<feature type="transmembrane region" description="Helical" evidence="1">
    <location>
        <begin position="28"/>
        <end position="49"/>
    </location>
</feature>
<protein>
    <submittedName>
        <fullName evidence="2">Uncharacterized protein</fullName>
    </submittedName>
</protein>
<sequence length="100" mass="11079">MFLALSCSSALANPVRDPMDQMSQGLWIAVAVVALIIEIAITAGLLIWIFRVERRLPVVAGLVLLNIATFCVFVVWLQPMIHNTLVTETLIWLTESFAIV</sequence>
<accession>A0ABW2LE93</accession>
<keyword evidence="1" id="KW-0812">Transmembrane</keyword>
<dbReference type="EMBL" id="JBHTBS010000025">
    <property type="protein sequence ID" value="MFC7339628.1"/>
    <property type="molecule type" value="Genomic_DNA"/>
</dbReference>
<keyword evidence="1" id="KW-0472">Membrane</keyword>
<name>A0ABW2LE93_9BACT</name>